<reference evidence="5 6" key="1">
    <citation type="submission" date="2023-03" db="EMBL/GenBank/DDBJ databases">
        <title>High recombination rates correlate with genetic variation in Cardiocondyla obscurior ants.</title>
        <authorList>
            <person name="Errbii M."/>
        </authorList>
    </citation>
    <scope>NUCLEOTIDE SEQUENCE [LARGE SCALE GENOMIC DNA]</scope>
    <source>
        <strain evidence="5">Alpha-2009</strain>
        <tissue evidence="5">Whole body</tissue>
    </source>
</reference>
<dbReference type="GO" id="GO:0036228">
    <property type="term" value="P:protein localization to nuclear inner membrane"/>
    <property type="evidence" value="ECO:0007669"/>
    <property type="project" value="TreeGrafter"/>
</dbReference>
<accession>A0AAW2F2S9</accession>
<evidence type="ECO:0000256" key="3">
    <source>
        <dbReference type="ARBA" id="ARBA00023242"/>
    </source>
</evidence>
<keyword evidence="6" id="KW-1185">Reference proteome</keyword>
<gene>
    <name evidence="5" type="ORF">PUN28_014327</name>
</gene>
<dbReference type="InterPro" id="IPR014908">
    <property type="entry name" value="Nucleoporin_Nup133/Nup155_N"/>
</dbReference>
<dbReference type="GO" id="GO:0006405">
    <property type="term" value="P:RNA export from nucleus"/>
    <property type="evidence" value="ECO:0007669"/>
    <property type="project" value="TreeGrafter"/>
</dbReference>
<keyword evidence="2" id="KW-0813">Transport</keyword>
<dbReference type="EMBL" id="JADYXP020000015">
    <property type="protein sequence ID" value="KAL0109159.1"/>
    <property type="molecule type" value="Genomic_DNA"/>
</dbReference>
<dbReference type="PANTHER" id="PTHR10350:SF6">
    <property type="entry name" value="NUCLEAR PORE COMPLEX PROTEIN NUP155"/>
    <property type="match status" value="1"/>
</dbReference>
<evidence type="ECO:0000259" key="4">
    <source>
        <dbReference type="Pfam" id="PF08801"/>
    </source>
</evidence>
<protein>
    <recommendedName>
        <fullName evidence="4">Nucleoporin Nup133/Nup155-like N-terminal domain-containing protein</fullName>
    </recommendedName>
</protein>
<organism evidence="5 6">
    <name type="scientific">Cardiocondyla obscurior</name>
    <dbReference type="NCBI Taxonomy" id="286306"/>
    <lineage>
        <taxon>Eukaryota</taxon>
        <taxon>Metazoa</taxon>
        <taxon>Ecdysozoa</taxon>
        <taxon>Arthropoda</taxon>
        <taxon>Hexapoda</taxon>
        <taxon>Insecta</taxon>
        <taxon>Pterygota</taxon>
        <taxon>Neoptera</taxon>
        <taxon>Endopterygota</taxon>
        <taxon>Hymenoptera</taxon>
        <taxon>Apocrita</taxon>
        <taxon>Aculeata</taxon>
        <taxon>Formicoidea</taxon>
        <taxon>Formicidae</taxon>
        <taxon>Myrmicinae</taxon>
        <taxon>Cardiocondyla</taxon>
    </lineage>
</organism>
<comment type="caution">
    <text evidence="5">The sequence shown here is derived from an EMBL/GenBank/DDBJ whole genome shotgun (WGS) entry which is preliminary data.</text>
</comment>
<dbReference type="GO" id="GO:0017056">
    <property type="term" value="F:structural constituent of nuclear pore"/>
    <property type="evidence" value="ECO:0007669"/>
    <property type="project" value="InterPro"/>
</dbReference>
<dbReference type="PANTHER" id="PTHR10350">
    <property type="entry name" value="NUCLEAR PORE COMPLEX PROTEIN NUP155"/>
    <property type="match status" value="1"/>
</dbReference>
<dbReference type="GO" id="GO:0000972">
    <property type="term" value="P:transcription-dependent tethering of RNA polymerase II gene DNA at nuclear periphery"/>
    <property type="evidence" value="ECO:0007669"/>
    <property type="project" value="TreeGrafter"/>
</dbReference>
<dbReference type="Pfam" id="PF08801">
    <property type="entry name" value="Nucleoporin_N"/>
    <property type="match status" value="1"/>
</dbReference>
<name>A0AAW2F2S9_9HYME</name>
<evidence type="ECO:0000313" key="5">
    <source>
        <dbReference type="EMBL" id="KAL0109159.1"/>
    </source>
</evidence>
<proteinExistence type="predicted"/>
<sequence length="146" mass="16736">MSYVPDNAGEMHLVPEPIFTVTTNGIGITTITNTSSSGIFLGESSWFEKRCKKINHAESPLSFLVPSFVTMALSEEDAIIQISVDDSHHYYLKIFWTRDIVLTEVMLSTNLHYYNCQDLSNLARIRRDHIANTDRFERRTFDKDGE</sequence>
<evidence type="ECO:0000313" key="6">
    <source>
        <dbReference type="Proteomes" id="UP001430953"/>
    </source>
</evidence>
<feature type="domain" description="Nucleoporin Nup133/Nup155-like N-terminal" evidence="4">
    <location>
        <begin position="43"/>
        <end position="89"/>
    </location>
</feature>
<dbReference type="GO" id="GO:0006606">
    <property type="term" value="P:protein import into nucleus"/>
    <property type="evidence" value="ECO:0007669"/>
    <property type="project" value="TreeGrafter"/>
</dbReference>
<dbReference type="Proteomes" id="UP001430953">
    <property type="component" value="Unassembled WGS sequence"/>
</dbReference>
<dbReference type="AlphaFoldDB" id="A0AAW2F2S9"/>
<dbReference type="GO" id="GO:0044611">
    <property type="term" value="C:nuclear pore inner ring"/>
    <property type="evidence" value="ECO:0007669"/>
    <property type="project" value="TreeGrafter"/>
</dbReference>
<comment type="subcellular location">
    <subcellularLocation>
        <location evidence="1">Nucleus</location>
    </subcellularLocation>
</comment>
<evidence type="ECO:0000256" key="1">
    <source>
        <dbReference type="ARBA" id="ARBA00004123"/>
    </source>
</evidence>
<evidence type="ECO:0000256" key="2">
    <source>
        <dbReference type="ARBA" id="ARBA00022448"/>
    </source>
</evidence>
<dbReference type="InterPro" id="IPR004870">
    <property type="entry name" value="Nucleoporin_Nup155"/>
</dbReference>
<keyword evidence="3" id="KW-0539">Nucleus</keyword>